<evidence type="ECO:0000313" key="2">
    <source>
        <dbReference type="Proteomes" id="UP001548189"/>
    </source>
</evidence>
<dbReference type="InterPro" id="IPR018700">
    <property type="entry name" value="DUF2204"/>
</dbReference>
<comment type="caution">
    <text evidence="1">The sequence shown here is derived from an EMBL/GenBank/DDBJ whole genome shotgun (WGS) entry which is preliminary data.</text>
</comment>
<sequence length="103" mass="11554">MSKQYYDLGNGTLSKAVIEKALYRLAQLLTEKNKRVELVAAGGVISVLMFGSRQMTRDIDVIIPKKEKDLIESLVDQVADEQNLPKGKHAWLNDGVSFFWSAN</sequence>
<dbReference type="EMBL" id="JBEVCJ010000006">
    <property type="protein sequence ID" value="MET1254831.1"/>
    <property type="molecule type" value="Genomic_DNA"/>
</dbReference>
<organism evidence="1 2">
    <name type="scientific">Aliikangiella maris</name>
    <dbReference type="NCBI Taxonomy" id="3162458"/>
    <lineage>
        <taxon>Bacteria</taxon>
        <taxon>Pseudomonadati</taxon>
        <taxon>Pseudomonadota</taxon>
        <taxon>Gammaproteobacteria</taxon>
        <taxon>Oceanospirillales</taxon>
        <taxon>Pleioneaceae</taxon>
        <taxon>Aliikangiella</taxon>
    </lineage>
</organism>
<reference evidence="1 2" key="1">
    <citation type="submission" date="2024-06" db="EMBL/GenBank/DDBJ databases">
        <authorList>
            <person name="Li F."/>
        </authorList>
    </citation>
    <scope>NUCLEOTIDE SEQUENCE [LARGE SCALE GENOMIC DNA]</scope>
    <source>
        <strain evidence="1 2">GXAS 311</strain>
    </source>
</reference>
<dbReference type="Pfam" id="PF09970">
    <property type="entry name" value="DUF2204"/>
    <property type="match status" value="1"/>
</dbReference>
<protein>
    <recommendedName>
        <fullName evidence="3">Nucleotidyl transferase AbiEii/AbiGii toxin family protein</fullName>
    </recommendedName>
</protein>
<evidence type="ECO:0008006" key="3">
    <source>
        <dbReference type="Google" id="ProtNLM"/>
    </source>
</evidence>
<keyword evidence="2" id="KW-1185">Reference proteome</keyword>
<dbReference type="RefSeq" id="WP_353874448.1">
    <property type="nucleotide sequence ID" value="NZ_JBEVCJ010000006.1"/>
</dbReference>
<name>A0ABV2BSG3_9GAMM</name>
<accession>A0ABV2BSG3</accession>
<dbReference type="Proteomes" id="UP001548189">
    <property type="component" value="Unassembled WGS sequence"/>
</dbReference>
<gene>
    <name evidence="1" type="ORF">ABVT43_06830</name>
</gene>
<evidence type="ECO:0000313" key="1">
    <source>
        <dbReference type="EMBL" id="MET1254831.1"/>
    </source>
</evidence>
<proteinExistence type="predicted"/>